<organism evidence="2 3">
    <name type="scientific">Methylobacterium nonmethylotrophicum</name>
    <dbReference type="NCBI Taxonomy" id="1141884"/>
    <lineage>
        <taxon>Bacteria</taxon>
        <taxon>Pseudomonadati</taxon>
        <taxon>Pseudomonadota</taxon>
        <taxon>Alphaproteobacteria</taxon>
        <taxon>Hyphomicrobiales</taxon>
        <taxon>Methylobacteriaceae</taxon>
        <taxon>Methylobacterium</taxon>
    </lineage>
</organism>
<proteinExistence type="predicted"/>
<name>A0A4Z0NFW5_9HYPH</name>
<comment type="caution">
    <text evidence="2">The sequence shown here is derived from an EMBL/GenBank/DDBJ whole genome shotgun (WGS) entry which is preliminary data.</text>
</comment>
<gene>
    <name evidence="2" type="ORF">EU555_30000</name>
</gene>
<dbReference type="AlphaFoldDB" id="A0A4Z0NFW5"/>
<reference evidence="2 3" key="1">
    <citation type="submission" date="2019-04" db="EMBL/GenBank/DDBJ databases">
        <authorList>
            <person name="Feng G."/>
            <person name="Zhu H."/>
        </authorList>
    </citation>
    <scope>NUCLEOTIDE SEQUENCE [LARGE SCALE GENOMIC DNA]</scope>
    <source>
        <strain evidence="2 3">6HR-1</strain>
    </source>
</reference>
<feature type="signal peptide" evidence="1">
    <location>
        <begin position="1"/>
        <end position="24"/>
    </location>
</feature>
<dbReference type="Pfam" id="PF06226">
    <property type="entry name" value="DUF1007"/>
    <property type="match status" value="1"/>
</dbReference>
<evidence type="ECO:0000256" key="1">
    <source>
        <dbReference type="SAM" id="SignalP"/>
    </source>
</evidence>
<dbReference type="EMBL" id="SRLB01000034">
    <property type="protein sequence ID" value="TGD95078.1"/>
    <property type="molecule type" value="Genomic_DNA"/>
</dbReference>
<keyword evidence="1" id="KW-0732">Signal</keyword>
<sequence length="214" mass="22231">MLRPSRLPILLAGIALAAATPALAHPHVWITTRVELDYGPDGALRAIRHAWTFDPTYSAFAVQGLGQSPTGPANPTALAALARDNTDNLAEQGYFTLLKVNGRKQDLGAAADPAMTFADGQLTLRFTLPLKAPVAGTASLEVYDPTYFVAFSLADGEGVATLAGAPSGCRATAHRPKSAPPATAATGMSEAFFEAMTAASSYGVQFANRIVVAC</sequence>
<dbReference type="RefSeq" id="WP_135419004.1">
    <property type="nucleotide sequence ID" value="NZ_SRLB01000034.1"/>
</dbReference>
<protein>
    <submittedName>
        <fullName evidence="2">DUF1007 family protein</fullName>
    </submittedName>
</protein>
<feature type="chain" id="PRO_5021367076" evidence="1">
    <location>
        <begin position="25"/>
        <end position="214"/>
    </location>
</feature>
<dbReference type="OrthoDB" id="1679673at2"/>
<dbReference type="InterPro" id="IPR010412">
    <property type="entry name" value="DUF1007"/>
</dbReference>
<evidence type="ECO:0000313" key="3">
    <source>
        <dbReference type="Proteomes" id="UP000297535"/>
    </source>
</evidence>
<evidence type="ECO:0000313" key="2">
    <source>
        <dbReference type="EMBL" id="TGD95078.1"/>
    </source>
</evidence>
<dbReference type="Proteomes" id="UP000297535">
    <property type="component" value="Unassembled WGS sequence"/>
</dbReference>
<keyword evidence="3" id="KW-1185">Reference proteome</keyword>
<accession>A0A4Z0NFW5</accession>